<organism evidence="2 3">
    <name type="scientific">Succinivibrio faecicola</name>
    <dbReference type="NCBI Taxonomy" id="2820300"/>
    <lineage>
        <taxon>Bacteria</taxon>
        <taxon>Pseudomonadati</taxon>
        <taxon>Pseudomonadota</taxon>
        <taxon>Gammaproteobacteria</taxon>
        <taxon>Aeromonadales</taxon>
        <taxon>Succinivibrionaceae</taxon>
        <taxon>Succinivibrio</taxon>
    </lineage>
</organism>
<evidence type="ECO:0000259" key="1">
    <source>
        <dbReference type="Pfam" id="PF22818"/>
    </source>
</evidence>
<name>A0ABS7DDK9_9GAMM</name>
<dbReference type="SUPFAM" id="SSF54637">
    <property type="entry name" value="Thioesterase/thiol ester dehydrase-isomerase"/>
    <property type="match status" value="1"/>
</dbReference>
<dbReference type="Proteomes" id="UP000731465">
    <property type="component" value="Unassembled WGS sequence"/>
</dbReference>
<evidence type="ECO:0000313" key="2">
    <source>
        <dbReference type="EMBL" id="MBW7569382.1"/>
    </source>
</evidence>
<dbReference type="PIRSF" id="PIRSF030962">
    <property type="entry name" value="Dehydrase_ECs4332_prd"/>
    <property type="match status" value="1"/>
</dbReference>
<dbReference type="EMBL" id="JAGFNY010000001">
    <property type="protein sequence ID" value="MBW7569382.1"/>
    <property type="molecule type" value="Genomic_DNA"/>
</dbReference>
<dbReference type="Pfam" id="PF22818">
    <property type="entry name" value="ApeI-like"/>
    <property type="match status" value="1"/>
</dbReference>
<dbReference type="Gene3D" id="3.10.129.10">
    <property type="entry name" value="Hotdog Thioesterase"/>
    <property type="match status" value="1"/>
</dbReference>
<sequence length="115" mass="13242">MILPENYLIEKTDTNEAKICFTLKDTLFYLKGHFKEQPLLPGVVQLGWAIHFAKELFSISTANNIPQVKFTHPIVPLDKIEIRLKLNTEKKNFTFEYFIENLDSVASSGKVKIND</sequence>
<feature type="domain" description="ApeI dehydratase-like" evidence="1">
    <location>
        <begin position="11"/>
        <end position="109"/>
    </location>
</feature>
<reference evidence="2 3" key="1">
    <citation type="submission" date="2021-03" db="EMBL/GenBank/DDBJ databases">
        <title>Succinivibrio sp. nov. isolated from feces of cow.</title>
        <authorList>
            <person name="Choi J.-Y."/>
        </authorList>
    </citation>
    <scope>NUCLEOTIDE SEQUENCE [LARGE SCALE GENOMIC DNA]</scope>
    <source>
        <strain evidence="2 3">AGMB01872</strain>
    </source>
</reference>
<evidence type="ECO:0000313" key="3">
    <source>
        <dbReference type="Proteomes" id="UP000731465"/>
    </source>
</evidence>
<dbReference type="InterPro" id="IPR054545">
    <property type="entry name" value="ApeI-like"/>
</dbReference>
<comment type="caution">
    <text evidence="2">The sequence shown here is derived from an EMBL/GenBank/DDBJ whole genome shotgun (WGS) entry which is preliminary data.</text>
</comment>
<dbReference type="InterPro" id="IPR016962">
    <property type="entry name" value="Dehydrase_ECs4332_prd"/>
</dbReference>
<dbReference type="RefSeq" id="WP_219935849.1">
    <property type="nucleotide sequence ID" value="NZ_JAGFNY010000001.1"/>
</dbReference>
<accession>A0ABS7DDK9</accession>
<gene>
    <name evidence="2" type="ORF">J5V48_00530</name>
</gene>
<proteinExistence type="predicted"/>
<dbReference type="InterPro" id="IPR029069">
    <property type="entry name" value="HotDog_dom_sf"/>
</dbReference>
<keyword evidence="3" id="KW-1185">Reference proteome</keyword>
<protein>
    <recommendedName>
        <fullName evidence="1">ApeI dehydratase-like domain-containing protein</fullName>
    </recommendedName>
</protein>